<evidence type="ECO:0000313" key="1">
    <source>
        <dbReference type="EMBL" id="MBE9219969.1"/>
    </source>
</evidence>
<gene>
    <name evidence="1" type="ORF">IQ222_14480</name>
</gene>
<proteinExistence type="predicted"/>
<comment type="caution">
    <text evidence="1">The sequence shown here is derived from an EMBL/GenBank/DDBJ whole genome shotgun (WGS) entry which is preliminary data.</text>
</comment>
<evidence type="ECO:0000313" key="2">
    <source>
        <dbReference type="Proteomes" id="UP000597867"/>
    </source>
</evidence>
<sequence>MTNNQPATSFLTNISERERLALQSLVDYTNVELLPEIWPLAAKQFGDIIALHNPHSQPEVKITYSQLAEQIHQFAAGLQALGLNTNNSENLPYGERVSLIADNSPRWFIADQGIMTAGAVNAVRSSQAEREELLYIISHSGSTSLVVEDLKTLNKLGERLNELAIKLVVILSDETPPTELKFPVVNFSQLLEIGRNHKLIANKYSAETLATLIYTSGTTGKPKGVMLSHKNLLHQVTTLGTIVQPEKGDTVLSILPTWHSYERSGEYFLLSQGCSQIYTNLRSVKNDLKKFKPNYMIAVPRLWESIYEGVQKQFREQPAKKQSLVKFLLEISQKYIESRRISQGLSLNHINAGMIERFQAKIVELALLPIHILGEKLVYHKVREATGGKIKHVISGGGALPKHIDNFFEIVGVEILQGYGLTETSPVTNARRPWRNLRGSSGQPIAGTEVKIVNPETRQPLPAGERGLVLLKGPQIMQGYYQNPQATNKAIDPQGWFDSGDLGWVTPQNDLVLTGRAKDTIVLSNGENIEPQPIEDACLRSPYIDQIMLVGQDQKSIGALIVPNSEALAKWAETQNQIQNQINDSQKIDLESKIVQDLFRQELNREVQNRPGYRTDDRIGPFKLISEQFSIENGMMTQTLKIRRHIVMERYGDTINGMFAK</sequence>
<protein>
    <submittedName>
        <fullName evidence="1">Long-chain fatty acid--CoA ligase</fullName>
    </submittedName>
</protein>
<dbReference type="Proteomes" id="UP000597867">
    <property type="component" value="Unassembled WGS sequence"/>
</dbReference>
<keyword evidence="1" id="KW-0436">Ligase</keyword>
<name>A0ACC5Q4E0_DOLFA</name>
<dbReference type="EMBL" id="JADEWF010000050">
    <property type="protein sequence ID" value="MBE9219969.1"/>
    <property type="molecule type" value="Genomic_DNA"/>
</dbReference>
<reference evidence="1" key="1">
    <citation type="submission" date="2020-10" db="EMBL/GenBank/DDBJ databases">
        <authorList>
            <person name="Castelo-Branco R."/>
            <person name="Eusebio N."/>
            <person name="Adriana R."/>
            <person name="Vieira A."/>
            <person name="Brugerolle De Fraissinette N."/>
            <person name="Rezende De Castro R."/>
            <person name="Schneider M.P."/>
            <person name="Vasconcelos V."/>
            <person name="Leao P.N."/>
        </authorList>
    </citation>
    <scope>NUCLEOTIDE SEQUENCE</scope>
    <source>
        <strain evidence="1">LEGE 04289</strain>
    </source>
</reference>
<keyword evidence="2" id="KW-1185">Reference proteome</keyword>
<accession>A0ACC5Q4E0</accession>
<organism evidence="1 2">
    <name type="scientific">Dolichospermum flos-aquae LEGE 04289</name>
    <dbReference type="NCBI Taxonomy" id="1828708"/>
    <lineage>
        <taxon>Bacteria</taxon>
        <taxon>Bacillati</taxon>
        <taxon>Cyanobacteriota</taxon>
        <taxon>Cyanophyceae</taxon>
        <taxon>Nostocales</taxon>
        <taxon>Aphanizomenonaceae</taxon>
        <taxon>Dolichospermum</taxon>
    </lineage>
</organism>